<evidence type="ECO:0000313" key="2">
    <source>
        <dbReference type="Proteomes" id="UP000061018"/>
    </source>
</evidence>
<sequence length="37" mass="4253">MSALRHGLRQIQYRSNLIIGCLAETGLTLTTPRRQRQ</sequence>
<name>A0A0K2AKA2_STRA7</name>
<dbReference type="AlphaFoldDB" id="A0A0K2AKA2"/>
<protein>
    <submittedName>
        <fullName evidence="1">Transposase</fullName>
    </submittedName>
</protein>
<dbReference type="KEGG" id="samb:SAM23877_0292"/>
<proteinExistence type="predicted"/>
<evidence type="ECO:0000313" key="1">
    <source>
        <dbReference type="EMBL" id="AKZ53341.1"/>
    </source>
</evidence>
<dbReference type="Proteomes" id="UP000061018">
    <property type="component" value="Chromosome"/>
</dbReference>
<gene>
    <name evidence="1" type="ORF">SAM23877_0292</name>
</gene>
<reference evidence="2" key="1">
    <citation type="journal article" date="2015" name="J. Biotechnol.">
        <title>Complete genome sequence of Streptomyces ambofaciens ATCC 23877, the spiramycin producer.</title>
        <authorList>
            <person name="Thibessard A."/>
            <person name="Haas D."/>
            <person name="Gerbaud C."/>
            <person name="Aigle B."/>
            <person name="Lautru S."/>
            <person name="Pernodet J.L."/>
            <person name="Leblond P."/>
        </authorList>
    </citation>
    <scope>NUCLEOTIDE SEQUENCE [LARGE SCALE GENOMIC DNA]</scope>
    <source>
        <strain evidence="2">ATCC 23877 / 3486 / DSM 40053 / JCM 4204 / NBRC 12836 / NRRL B-2516</strain>
    </source>
</reference>
<accession>A0A0K2AKA2</accession>
<organism evidence="1 2">
    <name type="scientific">Streptomyces ambofaciens (strain ATCC 23877 / 3486 / DSM 40053 / JCM 4204 / NBRC 12836 / NRRL B-2516)</name>
    <dbReference type="NCBI Taxonomy" id="278992"/>
    <lineage>
        <taxon>Bacteria</taxon>
        <taxon>Bacillati</taxon>
        <taxon>Actinomycetota</taxon>
        <taxon>Actinomycetes</taxon>
        <taxon>Kitasatosporales</taxon>
        <taxon>Streptomycetaceae</taxon>
        <taxon>Streptomyces</taxon>
    </lineage>
</organism>
<dbReference type="EMBL" id="CP012382">
    <property type="protein sequence ID" value="AKZ53341.1"/>
    <property type="molecule type" value="Genomic_DNA"/>
</dbReference>